<sequence>MPYLAVRNGDSKISIFTVIFILQCDDDFVTRFTSRQKVCSSDVCVRKKNFRPMSYDFYQDYRKYASDQTASALVPGALLCLKCRILRQQRLSNERKRRSDLAKAGAYVEPEDPGSPSVSDSDEEDVSTAGTTSESASQSQGNIDTSFPTPPEVSRERLNQALTVYNLSPADPKTLSRCKSYATAKTTGLQSAITETILKAGTSKDVVVNEQTEDFSTMLNHLLDQRFFTLGHFGVASLKRLRTAVLDKFRETKSLADKFMILSVLPKDWTIQKVVDKFQCSKHSARLVKLKVKTDGILCGPNPKPGKRLSERTADQIIHFYEEHQYSRAMPGKRDYKTLKINGARQQVQKRLLLLSVRELYALFQEKNSEVKVSLSKFAELRPPYIILPGAAGTHSVCVCTIHQNVKLMMHGAKLEGGAQDIAGVESYKDCFSLMLCESRSDECYFGTCKKCPGVQELQEKLELIFDLNMVETVEYREWVSVDRTNLVTITQEVEEYIELFLTRLQDLAKHDFIARMQAAFLAEQKNTLEDGEVFVVGDFSMNYKPFADLTDFVNNKLGKITAVLVPESEIQDHFGNKLKERFQNAQQQVKGISSYHTLIPVSQNAVIVKRYSTSPNHERIQLSPEVPSSVQDLEGGFATVLHDVRTRYEMPIPEEHEMLNIHLDNILLLCSPAFDGITYGLSNMQKKLTVEMFHIKIPRIPMSPVFTSQARKRRRIQSKK</sequence>
<dbReference type="Proteomes" id="UP001219518">
    <property type="component" value="Unassembled WGS sequence"/>
</dbReference>
<organism evidence="2 3">
    <name type="scientific">Frankliniella fusca</name>
    <dbReference type="NCBI Taxonomy" id="407009"/>
    <lineage>
        <taxon>Eukaryota</taxon>
        <taxon>Metazoa</taxon>
        <taxon>Ecdysozoa</taxon>
        <taxon>Arthropoda</taxon>
        <taxon>Hexapoda</taxon>
        <taxon>Insecta</taxon>
        <taxon>Pterygota</taxon>
        <taxon>Neoptera</taxon>
        <taxon>Paraneoptera</taxon>
        <taxon>Thysanoptera</taxon>
        <taxon>Terebrantia</taxon>
        <taxon>Thripoidea</taxon>
        <taxon>Thripidae</taxon>
        <taxon>Frankliniella</taxon>
    </lineage>
</organism>
<dbReference type="AlphaFoldDB" id="A0AAE1HG32"/>
<name>A0AAE1HG32_9NEOP</name>
<proteinExistence type="predicted"/>
<keyword evidence="3" id="KW-1185">Reference proteome</keyword>
<reference evidence="2" key="2">
    <citation type="journal article" date="2023" name="BMC Genomics">
        <title>Pest status, molecular evolution, and epigenetic factors derived from the genome assembly of Frankliniella fusca, a thysanopteran phytovirus vector.</title>
        <authorList>
            <person name="Catto M.A."/>
            <person name="Labadie P.E."/>
            <person name="Jacobson A.L."/>
            <person name="Kennedy G.G."/>
            <person name="Srinivasan R."/>
            <person name="Hunt B.G."/>
        </authorList>
    </citation>
    <scope>NUCLEOTIDE SEQUENCE</scope>
    <source>
        <strain evidence="2">PL_HMW_Pooled</strain>
    </source>
</reference>
<dbReference type="PANTHER" id="PTHR46601:SF1">
    <property type="entry name" value="ADF-H DOMAIN-CONTAINING PROTEIN"/>
    <property type="match status" value="1"/>
</dbReference>
<evidence type="ECO:0000256" key="1">
    <source>
        <dbReference type="SAM" id="MobiDB-lite"/>
    </source>
</evidence>
<feature type="compositionally biased region" description="Polar residues" evidence="1">
    <location>
        <begin position="128"/>
        <end position="147"/>
    </location>
</feature>
<evidence type="ECO:0000313" key="3">
    <source>
        <dbReference type="Proteomes" id="UP001219518"/>
    </source>
</evidence>
<evidence type="ECO:0000313" key="2">
    <source>
        <dbReference type="EMBL" id="KAK3919950.1"/>
    </source>
</evidence>
<protein>
    <submittedName>
        <fullName evidence="2">tRNA-2-methylthio-N(6)-dimethylallyladenosine synthase</fullName>
    </submittedName>
</protein>
<comment type="caution">
    <text evidence="2">The sequence shown here is derived from an EMBL/GenBank/DDBJ whole genome shotgun (WGS) entry which is preliminary data.</text>
</comment>
<dbReference type="EMBL" id="JAHWGI010000985">
    <property type="protein sequence ID" value="KAK3919950.1"/>
    <property type="molecule type" value="Genomic_DNA"/>
</dbReference>
<dbReference type="PANTHER" id="PTHR46601">
    <property type="entry name" value="ULP_PROTEASE DOMAIN-CONTAINING PROTEIN"/>
    <property type="match status" value="1"/>
</dbReference>
<accession>A0AAE1HG32</accession>
<gene>
    <name evidence="2" type="ORF">KUF71_009237</name>
</gene>
<reference evidence="2" key="1">
    <citation type="submission" date="2021-07" db="EMBL/GenBank/DDBJ databases">
        <authorList>
            <person name="Catto M.A."/>
            <person name="Jacobson A."/>
            <person name="Kennedy G."/>
            <person name="Labadie P."/>
            <person name="Hunt B.G."/>
            <person name="Srinivasan R."/>
        </authorList>
    </citation>
    <scope>NUCLEOTIDE SEQUENCE</scope>
    <source>
        <strain evidence="2">PL_HMW_Pooled</strain>
        <tissue evidence="2">Head</tissue>
    </source>
</reference>
<feature type="region of interest" description="Disordered" evidence="1">
    <location>
        <begin position="94"/>
        <end position="152"/>
    </location>
</feature>